<dbReference type="Gene3D" id="1.10.520.20">
    <property type="entry name" value="N-terminal domain of the delta subunit of the F1F0-ATP synthase"/>
    <property type="match status" value="1"/>
</dbReference>
<evidence type="ECO:0000256" key="6">
    <source>
        <dbReference type="ARBA" id="ARBA00023196"/>
    </source>
</evidence>
<gene>
    <name evidence="8" type="primary">atpH</name>
    <name evidence="9" type="ORF">OD750_013065</name>
</gene>
<keyword evidence="5 8" id="KW-0472">Membrane</keyword>
<comment type="function">
    <text evidence="8">F(1)F(0) ATP synthase produces ATP from ADP in the presence of a proton or sodium gradient. F-type ATPases consist of two structural domains, F(1) containing the extramembraneous catalytic core and F(0) containing the membrane proton channel, linked together by a central stalk and a peripheral stalk. During catalysis, ATP synthesis in the catalytic domain of F(1) is coupled via a rotary mechanism of the central stalk subunits to proton translocation.</text>
</comment>
<dbReference type="RefSeq" id="WP_263545676.1">
    <property type="nucleotide sequence ID" value="NZ_JAOVZO020000017.1"/>
</dbReference>
<evidence type="ECO:0000256" key="5">
    <source>
        <dbReference type="ARBA" id="ARBA00023136"/>
    </source>
</evidence>
<keyword evidence="4 8" id="KW-0406">Ion transport</keyword>
<dbReference type="InterPro" id="IPR026015">
    <property type="entry name" value="ATP_synth_OSCP/delta_N_sf"/>
</dbReference>
<dbReference type="Proteomes" id="UP001139971">
    <property type="component" value="Unassembled WGS sequence"/>
</dbReference>
<evidence type="ECO:0000313" key="10">
    <source>
        <dbReference type="Proteomes" id="UP001139971"/>
    </source>
</evidence>
<dbReference type="NCBIfam" id="NF004402">
    <property type="entry name" value="PRK05758.2-2"/>
    <property type="match status" value="1"/>
</dbReference>
<keyword evidence="6 8" id="KW-0139">CF(1)</keyword>
<evidence type="ECO:0000256" key="8">
    <source>
        <dbReference type="HAMAP-Rule" id="MF_01416"/>
    </source>
</evidence>
<dbReference type="EMBL" id="JAOVZO020000017">
    <property type="protein sequence ID" value="MDC8013469.1"/>
    <property type="molecule type" value="Genomic_DNA"/>
</dbReference>
<name>A0A9X4BKQ9_9GAMM</name>
<evidence type="ECO:0000313" key="9">
    <source>
        <dbReference type="EMBL" id="MDC8013469.1"/>
    </source>
</evidence>
<dbReference type="InterPro" id="IPR000711">
    <property type="entry name" value="ATPase_OSCP/dsu"/>
</dbReference>
<dbReference type="NCBIfam" id="TIGR01145">
    <property type="entry name" value="ATP_synt_delta"/>
    <property type="match status" value="1"/>
</dbReference>
<dbReference type="GO" id="GO:0045259">
    <property type="term" value="C:proton-transporting ATP synthase complex"/>
    <property type="evidence" value="ECO:0007669"/>
    <property type="project" value="UniProtKB-KW"/>
</dbReference>
<keyword evidence="8" id="KW-1003">Cell membrane</keyword>
<keyword evidence="2 8" id="KW-0813">Transport</keyword>
<comment type="function">
    <text evidence="8">This protein is part of the stalk that links CF(0) to CF(1). It either transmits conformational changes from CF(0) to CF(1) or is implicated in proton conduction.</text>
</comment>
<sequence length="177" mass="18620">MSSTQSLARPYARAAFDLASESKALAEWSTKLDFAAAVARDPQVQALIGNPKLGSDALIGLFLPKGENTGSAFGNFVSTLAANRRLSILADIAQGFDELKRATEGVLKVRVRAAVPVDGAQADALSSALSRRFGRKIELESVIDESVIGGAIIDAGDVVIDGSVRGRLERLAQSLTH</sequence>
<proteinExistence type="inferred from homology"/>
<dbReference type="Pfam" id="PF00213">
    <property type="entry name" value="OSCP"/>
    <property type="match status" value="1"/>
</dbReference>
<dbReference type="GO" id="GO:0046933">
    <property type="term" value="F:proton-transporting ATP synthase activity, rotational mechanism"/>
    <property type="evidence" value="ECO:0007669"/>
    <property type="project" value="UniProtKB-UniRule"/>
</dbReference>
<keyword evidence="3 8" id="KW-0375">Hydrogen ion transport</keyword>
<keyword evidence="10" id="KW-1185">Reference proteome</keyword>
<evidence type="ECO:0000256" key="3">
    <source>
        <dbReference type="ARBA" id="ARBA00022781"/>
    </source>
</evidence>
<dbReference type="PRINTS" id="PR00125">
    <property type="entry name" value="ATPASEDELTA"/>
</dbReference>
<dbReference type="PANTHER" id="PTHR11910">
    <property type="entry name" value="ATP SYNTHASE DELTA CHAIN"/>
    <property type="match status" value="1"/>
</dbReference>
<evidence type="ECO:0000256" key="1">
    <source>
        <dbReference type="ARBA" id="ARBA00004370"/>
    </source>
</evidence>
<comment type="caution">
    <text evidence="9">The sequence shown here is derived from an EMBL/GenBank/DDBJ whole genome shotgun (WGS) entry which is preliminary data.</text>
</comment>
<organism evidence="9 10">
    <name type="scientific">Tahibacter soli</name>
    <dbReference type="NCBI Taxonomy" id="2983605"/>
    <lineage>
        <taxon>Bacteria</taxon>
        <taxon>Pseudomonadati</taxon>
        <taxon>Pseudomonadota</taxon>
        <taxon>Gammaproteobacteria</taxon>
        <taxon>Lysobacterales</taxon>
        <taxon>Rhodanobacteraceae</taxon>
        <taxon>Tahibacter</taxon>
    </lineage>
</organism>
<dbReference type="AlphaFoldDB" id="A0A9X4BKQ9"/>
<comment type="subcellular location">
    <subcellularLocation>
        <location evidence="8">Cell membrane</location>
        <topology evidence="8">Peripheral membrane protein</topology>
    </subcellularLocation>
    <subcellularLocation>
        <location evidence="1">Membrane</location>
    </subcellularLocation>
</comment>
<dbReference type="GO" id="GO:0005886">
    <property type="term" value="C:plasma membrane"/>
    <property type="evidence" value="ECO:0007669"/>
    <property type="project" value="UniProtKB-SubCell"/>
</dbReference>
<reference evidence="9" key="1">
    <citation type="submission" date="2023-02" db="EMBL/GenBank/DDBJ databases">
        <title>Tahibacter soli sp. nov. isolated from soil.</title>
        <authorList>
            <person name="Baek J.H."/>
            <person name="Lee J.K."/>
            <person name="Choi D.G."/>
            <person name="Jeon C.O."/>
        </authorList>
    </citation>
    <scope>NUCLEOTIDE SEQUENCE</scope>
    <source>
        <strain evidence="9">BL</strain>
    </source>
</reference>
<evidence type="ECO:0000256" key="4">
    <source>
        <dbReference type="ARBA" id="ARBA00023065"/>
    </source>
</evidence>
<keyword evidence="7 8" id="KW-0066">ATP synthesis</keyword>
<evidence type="ECO:0000256" key="2">
    <source>
        <dbReference type="ARBA" id="ARBA00022448"/>
    </source>
</evidence>
<evidence type="ECO:0000256" key="7">
    <source>
        <dbReference type="ARBA" id="ARBA00023310"/>
    </source>
</evidence>
<protein>
    <recommendedName>
        <fullName evidence="8">ATP synthase subunit delta</fullName>
    </recommendedName>
    <alternativeName>
        <fullName evidence="8">ATP synthase F(1) sector subunit delta</fullName>
    </alternativeName>
    <alternativeName>
        <fullName evidence="8">F-type ATPase subunit delta</fullName>
        <shortName evidence="8">F-ATPase subunit delta</shortName>
    </alternativeName>
</protein>
<comment type="similarity">
    <text evidence="8">Belongs to the ATPase delta chain family.</text>
</comment>
<accession>A0A9X4BKQ9</accession>
<dbReference type="SUPFAM" id="SSF47928">
    <property type="entry name" value="N-terminal domain of the delta subunit of the F1F0-ATP synthase"/>
    <property type="match status" value="1"/>
</dbReference>
<dbReference type="HAMAP" id="MF_01416">
    <property type="entry name" value="ATP_synth_delta_bact"/>
    <property type="match status" value="1"/>
</dbReference>